<proteinExistence type="predicted"/>
<accession>A0A0F8XPJ6</accession>
<organism evidence="2">
    <name type="scientific">marine sediment metagenome</name>
    <dbReference type="NCBI Taxonomy" id="412755"/>
    <lineage>
        <taxon>unclassified sequences</taxon>
        <taxon>metagenomes</taxon>
        <taxon>ecological metagenomes</taxon>
    </lineage>
</organism>
<name>A0A0F8XPJ6_9ZZZZ</name>
<dbReference type="AlphaFoldDB" id="A0A0F8XPJ6"/>
<reference evidence="2" key="1">
    <citation type="journal article" date="2015" name="Nature">
        <title>Complex archaea that bridge the gap between prokaryotes and eukaryotes.</title>
        <authorList>
            <person name="Spang A."/>
            <person name="Saw J.H."/>
            <person name="Jorgensen S.L."/>
            <person name="Zaremba-Niedzwiedzka K."/>
            <person name="Martijn J."/>
            <person name="Lind A.E."/>
            <person name="van Eijk R."/>
            <person name="Schleper C."/>
            <person name="Guy L."/>
            <person name="Ettema T.J."/>
        </authorList>
    </citation>
    <scope>NUCLEOTIDE SEQUENCE</scope>
</reference>
<dbReference type="EMBL" id="LAZR01057955">
    <property type="protein sequence ID" value="KKK70942.1"/>
    <property type="molecule type" value="Genomic_DNA"/>
</dbReference>
<protein>
    <submittedName>
        <fullName evidence="2">Uncharacterized protein</fullName>
    </submittedName>
</protein>
<feature type="compositionally biased region" description="Basic and acidic residues" evidence="1">
    <location>
        <begin position="53"/>
        <end position="69"/>
    </location>
</feature>
<sequence>MSVHDIEKEAMLGDRWAVLQVVSMLRKYRAEADEATIRDIEDDFYQPSTAEYYEEKDLRERSDTDPETP</sequence>
<comment type="caution">
    <text evidence="2">The sequence shown here is derived from an EMBL/GenBank/DDBJ whole genome shotgun (WGS) entry which is preliminary data.</text>
</comment>
<evidence type="ECO:0000256" key="1">
    <source>
        <dbReference type="SAM" id="MobiDB-lite"/>
    </source>
</evidence>
<feature type="region of interest" description="Disordered" evidence="1">
    <location>
        <begin position="41"/>
        <end position="69"/>
    </location>
</feature>
<gene>
    <name evidence="2" type="ORF">LCGC14_2918920</name>
</gene>
<evidence type="ECO:0000313" key="2">
    <source>
        <dbReference type="EMBL" id="KKK70942.1"/>
    </source>
</evidence>